<feature type="domain" description="DUF305" evidence="3">
    <location>
        <begin position="93"/>
        <end position="142"/>
    </location>
</feature>
<sequence>MKKYIRFGLMILTSTVVMYFLMFVNVNEFAHIYLSQTRVYMAILMGAVMAIIMMGFMWKMYDNKKLNTVIMGLSVLLVVGSFGLIQNQVGVDDTAWMRAMIPHHSTAIMTSENANLTDSRAQQLSEEIIQAQEEEIAEMEQLIEDIEENGKQTQDD</sequence>
<protein>
    <recommendedName>
        <fullName evidence="3">DUF305 domain-containing protein</fullName>
    </recommendedName>
</protein>
<dbReference type="Gene3D" id="1.20.1260.10">
    <property type="match status" value="1"/>
</dbReference>
<dbReference type="RefSeq" id="WP_091482504.1">
    <property type="nucleotide sequence ID" value="NZ_BJYC01000016.1"/>
</dbReference>
<accession>A0A1H7NH40</accession>
<dbReference type="InterPro" id="IPR005183">
    <property type="entry name" value="DUF305_CopM-like"/>
</dbReference>
<feature type="transmembrane region" description="Helical" evidence="2">
    <location>
        <begin position="68"/>
        <end position="85"/>
    </location>
</feature>
<evidence type="ECO:0000313" key="4">
    <source>
        <dbReference type="EMBL" id="SEL22335.1"/>
    </source>
</evidence>
<dbReference type="EMBL" id="FNZU01000014">
    <property type="protein sequence ID" value="SEL22335.1"/>
    <property type="molecule type" value="Genomic_DNA"/>
</dbReference>
<evidence type="ECO:0000259" key="3">
    <source>
        <dbReference type="Pfam" id="PF03713"/>
    </source>
</evidence>
<evidence type="ECO:0000256" key="1">
    <source>
        <dbReference type="SAM" id="Coils"/>
    </source>
</evidence>
<dbReference type="InterPro" id="IPR012347">
    <property type="entry name" value="Ferritin-like"/>
</dbReference>
<proteinExistence type="predicted"/>
<keyword evidence="2" id="KW-1133">Transmembrane helix</keyword>
<feature type="transmembrane region" description="Helical" evidence="2">
    <location>
        <begin position="7"/>
        <end position="26"/>
    </location>
</feature>
<evidence type="ECO:0000256" key="2">
    <source>
        <dbReference type="SAM" id="Phobius"/>
    </source>
</evidence>
<feature type="coiled-coil region" evidence="1">
    <location>
        <begin position="114"/>
        <end position="156"/>
    </location>
</feature>
<keyword evidence="2" id="KW-0472">Membrane</keyword>
<organism evidence="4 5">
    <name type="scientific">Alkalibacterium pelagium</name>
    <dbReference type="NCBI Taxonomy" id="426702"/>
    <lineage>
        <taxon>Bacteria</taxon>
        <taxon>Bacillati</taxon>
        <taxon>Bacillota</taxon>
        <taxon>Bacilli</taxon>
        <taxon>Lactobacillales</taxon>
        <taxon>Carnobacteriaceae</taxon>
        <taxon>Alkalibacterium</taxon>
    </lineage>
</organism>
<evidence type="ECO:0000313" key="5">
    <source>
        <dbReference type="Proteomes" id="UP000199081"/>
    </source>
</evidence>
<dbReference type="OrthoDB" id="517560at2"/>
<name>A0A1H7NH40_9LACT</name>
<gene>
    <name evidence="4" type="ORF">SAMN04488099_11478</name>
</gene>
<keyword evidence="2" id="KW-0812">Transmembrane</keyword>
<reference evidence="5" key="1">
    <citation type="submission" date="2016-10" db="EMBL/GenBank/DDBJ databases">
        <authorList>
            <person name="Varghese N."/>
            <person name="Submissions S."/>
        </authorList>
    </citation>
    <scope>NUCLEOTIDE SEQUENCE [LARGE SCALE GENOMIC DNA]</scope>
    <source>
        <strain evidence="5">DSM 19183</strain>
    </source>
</reference>
<feature type="transmembrane region" description="Helical" evidence="2">
    <location>
        <begin position="38"/>
        <end position="56"/>
    </location>
</feature>
<dbReference type="Pfam" id="PF03713">
    <property type="entry name" value="DUF305"/>
    <property type="match status" value="1"/>
</dbReference>
<dbReference type="AlphaFoldDB" id="A0A1H7NH40"/>
<keyword evidence="1" id="KW-0175">Coiled coil</keyword>
<dbReference type="Proteomes" id="UP000199081">
    <property type="component" value="Unassembled WGS sequence"/>
</dbReference>
<keyword evidence="5" id="KW-1185">Reference proteome</keyword>